<dbReference type="Proteomes" id="UP000315783">
    <property type="component" value="Unassembled WGS sequence"/>
</dbReference>
<sequence length="95" mass="11381">MLARRAGKVRISRSSMMQGMMRLLRYRRAMSCNSTEMFLKWSEFEQIYHLPFLGKKKGTSQHDLQQQLRTRVTLPRPLRHRMGMPCPTSHYMCFE</sequence>
<organism evidence="1 2">
    <name type="scientific">Cordyceps javanica</name>
    <dbReference type="NCBI Taxonomy" id="43265"/>
    <lineage>
        <taxon>Eukaryota</taxon>
        <taxon>Fungi</taxon>
        <taxon>Dikarya</taxon>
        <taxon>Ascomycota</taxon>
        <taxon>Pezizomycotina</taxon>
        <taxon>Sordariomycetes</taxon>
        <taxon>Hypocreomycetidae</taxon>
        <taxon>Hypocreales</taxon>
        <taxon>Cordycipitaceae</taxon>
        <taxon>Cordyceps</taxon>
    </lineage>
</organism>
<name>A0A545V946_9HYPO</name>
<keyword evidence="2" id="KW-1185">Reference proteome</keyword>
<evidence type="ECO:0000313" key="2">
    <source>
        <dbReference type="Proteomes" id="UP000315783"/>
    </source>
</evidence>
<reference evidence="1 2" key="1">
    <citation type="journal article" date="2019" name="Appl. Microbiol. Biotechnol.">
        <title>Genome sequence of Isaria javanica and comparative genome analysis insights into family S53 peptidase evolution in fungal entomopathogens.</title>
        <authorList>
            <person name="Lin R."/>
            <person name="Zhang X."/>
            <person name="Xin B."/>
            <person name="Zou M."/>
            <person name="Gao Y."/>
            <person name="Qin F."/>
            <person name="Hu Q."/>
            <person name="Xie B."/>
            <person name="Cheng X."/>
        </authorList>
    </citation>
    <scope>NUCLEOTIDE SEQUENCE [LARGE SCALE GENOMIC DNA]</scope>
    <source>
        <strain evidence="1 2">IJ1G</strain>
    </source>
</reference>
<accession>A0A545V946</accession>
<comment type="caution">
    <text evidence="1">The sequence shown here is derived from an EMBL/GenBank/DDBJ whole genome shotgun (WGS) entry which is preliminary data.</text>
</comment>
<dbReference type="EMBL" id="SPUK01000004">
    <property type="protein sequence ID" value="TQV98139.1"/>
    <property type="molecule type" value="Genomic_DNA"/>
</dbReference>
<dbReference type="AlphaFoldDB" id="A0A545V946"/>
<evidence type="ECO:0000313" key="1">
    <source>
        <dbReference type="EMBL" id="TQV98139.1"/>
    </source>
</evidence>
<protein>
    <submittedName>
        <fullName evidence="1">Uncharacterized protein</fullName>
    </submittedName>
</protein>
<gene>
    <name evidence="1" type="ORF">IF1G_03882</name>
</gene>
<proteinExistence type="predicted"/>